<organism evidence="2 3">
    <name type="scientific">Phormidium nigroviride PCC 7112</name>
    <dbReference type="NCBI Taxonomy" id="179408"/>
    <lineage>
        <taxon>Bacteria</taxon>
        <taxon>Bacillati</taxon>
        <taxon>Cyanobacteriota</taxon>
        <taxon>Cyanophyceae</taxon>
        <taxon>Oscillatoriophycideae</taxon>
        <taxon>Oscillatoriales</taxon>
        <taxon>Oscillatoriaceae</taxon>
        <taxon>Phormidium</taxon>
    </lineage>
</organism>
<dbReference type="Proteomes" id="UP000010478">
    <property type="component" value="Chromosome"/>
</dbReference>
<proteinExistence type="predicted"/>
<protein>
    <recommendedName>
        <fullName evidence="1">SGNH hydrolase-type esterase domain-containing protein</fullName>
    </recommendedName>
</protein>
<dbReference type="InterPro" id="IPR013830">
    <property type="entry name" value="SGNH_hydro"/>
</dbReference>
<name>K9VAH3_9CYAN</name>
<dbReference type="Gene3D" id="3.40.50.1110">
    <property type="entry name" value="SGNH hydrolase"/>
    <property type="match status" value="1"/>
</dbReference>
<dbReference type="OrthoDB" id="528350at2"/>
<gene>
    <name evidence="2" type="ORF">Osc7112_0220</name>
</gene>
<dbReference type="HOGENOM" id="CLU_1127610_0_0_3"/>
<dbReference type="KEGG" id="oni:Osc7112_0220"/>
<evidence type="ECO:0000259" key="1">
    <source>
        <dbReference type="Pfam" id="PF13472"/>
    </source>
</evidence>
<sequence>MKKLLATISVLLNVIVLTGILGWAIKTGYLGRILVMFNETYIELPTDTLSDNPWWEDEVKYQLELTKQTKIDTCFFGDSITYGLGNTMGNDTFNFALPGMSTISQLAQLKQLTAAQVKCNKAIIALGTNDAIYRATDAEFINNMKQIISIIRTKMNAQKVLLIPSFYSTVAASHDLTLAGPLERVEKIRAFTRQVAATEKVLIVEKEIQPLYQGTVLKENVTKDGVHLNSEGRIIYRGALLKILR</sequence>
<evidence type="ECO:0000313" key="2">
    <source>
        <dbReference type="EMBL" id="AFZ04851.1"/>
    </source>
</evidence>
<keyword evidence="3" id="KW-1185">Reference proteome</keyword>
<accession>K9VAH3</accession>
<evidence type="ECO:0000313" key="3">
    <source>
        <dbReference type="Proteomes" id="UP000010478"/>
    </source>
</evidence>
<dbReference type="eggNOG" id="COG2755">
    <property type="taxonomic scope" value="Bacteria"/>
</dbReference>
<reference evidence="2 3" key="1">
    <citation type="submission" date="2012-05" db="EMBL/GenBank/DDBJ databases">
        <title>Finished chromosome of genome of Oscillatoria sp. PCC 7112.</title>
        <authorList>
            <consortium name="US DOE Joint Genome Institute"/>
            <person name="Gugger M."/>
            <person name="Coursin T."/>
            <person name="Rippka R."/>
            <person name="Tandeau De Marsac N."/>
            <person name="Huntemann M."/>
            <person name="Wei C.-L."/>
            <person name="Han J."/>
            <person name="Detter J.C."/>
            <person name="Han C."/>
            <person name="Tapia R."/>
            <person name="Davenport K."/>
            <person name="Daligault H."/>
            <person name="Erkkila T."/>
            <person name="Gu W."/>
            <person name="Munk A.C.C."/>
            <person name="Teshima H."/>
            <person name="Xu Y."/>
            <person name="Chain P."/>
            <person name="Chen A."/>
            <person name="Krypides N."/>
            <person name="Mavromatis K."/>
            <person name="Markowitz V."/>
            <person name="Szeto E."/>
            <person name="Ivanova N."/>
            <person name="Mikhailova N."/>
            <person name="Ovchinnikova G."/>
            <person name="Pagani I."/>
            <person name="Pati A."/>
            <person name="Goodwin L."/>
            <person name="Peters L."/>
            <person name="Pitluck S."/>
            <person name="Woyke T."/>
            <person name="Kerfeld C."/>
        </authorList>
    </citation>
    <scope>NUCLEOTIDE SEQUENCE [LARGE SCALE GENOMIC DNA]</scope>
    <source>
        <strain evidence="2 3">PCC 7112</strain>
    </source>
</reference>
<dbReference type="SUPFAM" id="SSF52266">
    <property type="entry name" value="SGNH hydrolase"/>
    <property type="match status" value="1"/>
</dbReference>
<dbReference type="EMBL" id="CP003614">
    <property type="protein sequence ID" value="AFZ04851.1"/>
    <property type="molecule type" value="Genomic_DNA"/>
</dbReference>
<dbReference type="AlphaFoldDB" id="K9VAH3"/>
<dbReference type="RefSeq" id="WP_015174187.1">
    <property type="nucleotide sequence ID" value="NC_019729.1"/>
</dbReference>
<dbReference type="InterPro" id="IPR036514">
    <property type="entry name" value="SGNH_hydro_sf"/>
</dbReference>
<dbReference type="CDD" id="cd00229">
    <property type="entry name" value="SGNH_hydrolase"/>
    <property type="match status" value="1"/>
</dbReference>
<feature type="domain" description="SGNH hydrolase-type esterase" evidence="1">
    <location>
        <begin position="75"/>
        <end position="232"/>
    </location>
</feature>
<dbReference type="Pfam" id="PF13472">
    <property type="entry name" value="Lipase_GDSL_2"/>
    <property type="match status" value="1"/>
</dbReference>